<comment type="similarity">
    <text evidence="5">Belongs to the TDD superfamily. DTWD2 family.</text>
</comment>
<dbReference type="InterPro" id="IPR005636">
    <property type="entry name" value="DTW"/>
</dbReference>
<evidence type="ECO:0000313" key="8">
    <source>
        <dbReference type="EMBL" id="KAK7590213.1"/>
    </source>
</evidence>
<dbReference type="GO" id="GO:0016432">
    <property type="term" value="F:tRNA-uridine aminocarboxypropyltransferase activity"/>
    <property type="evidence" value="ECO:0007669"/>
    <property type="project" value="UniProtKB-EC"/>
</dbReference>
<gene>
    <name evidence="8" type="ORF">V9T40_001826</name>
</gene>
<organism evidence="8 9">
    <name type="scientific">Parthenolecanium corni</name>
    <dbReference type="NCBI Taxonomy" id="536013"/>
    <lineage>
        <taxon>Eukaryota</taxon>
        <taxon>Metazoa</taxon>
        <taxon>Ecdysozoa</taxon>
        <taxon>Arthropoda</taxon>
        <taxon>Hexapoda</taxon>
        <taxon>Insecta</taxon>
        <taxon>Pterygota</taxon>
        <taxon>Neoptera</taxon>
        <taxon>Paraneoptera</taxon>
        <taxon>Hemiptera</taxon>
        <taxon>Sternorrhyncha</taxon>
        <taxon>Coccoidea</taxon>
        <taxon>Coccidae</taxon>
        <taxon>Parthenolecanium</taxon>
    </lineage>
</organism>
<evidence type="ECO:0000256" key="4">
    <source>
        <dbReference type="ARBA" id="ARBA00022694"/>
    </source>
</evidence>
<evidence type="ECO:0000256" key="2">
    <source>
        <dbReference type="ARBA" id="ARBA00022679"/>
    </source>
</evidence>
<comment type="catalytic activity">
    <reaction evidence="6">
        <text>a uridine in tRNA + S-adenosyl-L-methionine = a 3-[(3S)-3-amino-3-carboxypropyl]uridine in tRNA + S-methyl-5'-thioadenosine + H(+)</text>
        <dbReference type="Rhea" id="RHEA:62432"/>
        <dbReference type="Rhea" id="RHEA-COMP:13339"/>
        <dbReference type="Rhea" id="RHEA-COMP:16092"/>
        <dbReference type="ChEBI" id="CHEBI:15378"/>
        <dbReference type="ChEBI" id="CHEBI:17509"/>
        <dbReference type="ChEBI" id="CHEBI:59789"/>
        <dbReference type="ChEBI" id="CHEBI:65315"/>
        <dbReference type="ChEBI" id="CHEBI:82930"/>
        <dbReference type="EC" id="2.5.1.25"/>
    </reaction>
</comment>
<evidence type="ECO:0000259" key="7">
    <source>
        <dbReference type="SMART" id="SM01144"/>
    </source>
</evidence>
<evidence type="ECO:0000256" key="6">
    <source>
        <dbReference type="ARBA" id="ARBA00048718"/>
    </source>
</evidence>
<dbReference type="EC" id="2.5.1.25" evidence="1"/>
<dbReference type="AlphaFoldDB" id="A0AAN9TJR2"/>
<dbReference type="PANTHER" id="PTHR21392">
    <property type="entry name" value="TRNA-URIDINE AMINOCARBOXYPROPYLTRANSFERASE 2"/>
    <property type="match status" value="1"/>
</dbReference>
<reference evidence="8 9" key="1">
    <citation type="submission" date="2024-03" db="EMBL/GenBank/DDBJ databases">
        <title>Adaptation during the transition from Ophiocordyceps entomopathogen to insect associate is accompanied by gene loss and intensified selection.</title>
        <authorList>
            <person name="Ward C.M."/>
            <person name="Onetto C.A."/>
            <person name="Borneman A.R."/>
        </authorList>
    </citation>
    <scope>NUCLEOTIDE SEQUENCE [LARGE SCALE GENOMIC DNA]</scope>
    <source>
        <strain evidence="8">AWRI1</strain>
        <tissue evidence="8">Single Adult Female</tissue>
    </source>
</reference>
<dbReference type="SMART" id="SM01144">
    <property type="entry name" value="DTW"/>
    <property type="match status" value="1"/>
</dbReference>
<dbReference type="Proteomes" id="UP001367676">
    <property type="component" value="Unassembled WGS sequence"/>
</dbReference>
<keyword evidence="9" id="KW-1185">Reference proteome</keyword>
<keyword evidence="2" id="KW-0808">Transferase</keyword>
<protein>
    <recommendedName>
        <fullName evidence="1">tRNA-uridine aminocarboxypropyltransferase</fullName>
        <ecNumber evidence="1">2.5.1.25</ecNumber>
    </recommendedName>
</protein>
<keyword evidence="4" id="KW-0819">tRNA processing</keyword>
<dbReference type="Pfam" id="PF03942">
    <property type="entry name" value="DTW"/>
    <property type="match status" value="1"/>
</dbReference>
<dbReference type="EMBL" id="JBBCAQ010000022">
    <property type="protein sequence ID" value="KAK7590213.1"/>
    <property type="molecule type" value="Genomic_DNA"/>
</dbReference>
<keyword evidence="3" id="KW-0949">S-adenosyl-L-methionine</keyword>
<accession>A0AAN9TJR2</accession>
<dbReference type="GO" id="GO:0008033">
    <property type="term" value="P:tRNA processing"/>
    <property type="evidence" value="ECO:0007669"/>
    <property type="project" value="UniProtKB-KW"/>
</dbReference>
<evidence type="ECO:0000256" key="3">
    <source>
        <dbReference type="ARBA" id="ARBA00022691"/>
    </source>
</evidence>
<dbReference type="PANTHER" id="PTHR21392:SF0">
    <property type="entry name" value="TRNA-URIDINE AMINOCARBOXYPROPYLTRANSFERASE 2"/>
    <property type="match status" value="1"/>
</dbReference>
<evidence type="ECO:0000256" key="1">
    <source>
        <dbReference type="ARBA" id="ARBA00012386"/>
    </source>
</evidence>
<evidence type="ECO:0000313" key="9">
    <source>
        <dbReference type="Proteomes" id="UP001367676"/>
    </source>
</evidence>
<dbReference type="InterPro" id="IPR039262">
    <property type="entry name" value="DTWD2/TAPT"/>
</dbReference>
<feature type="domain" description="DTW" evidence="7">
    <location>
        <begin position="20"/>
        <end position="217"/>
    </location>
</feature>
<comment type="caution">
    <text evidence="8">The sequence shown here is derived from an EMBL/GenBank/DDBJ whole genome shotgun (WGS) entry which is preliminary data.</text>
</comment>
<sequence>MDDDLLWNDLMNLPADPPVKRDICSLCKRPVVVCFCDQLPSERLNPVCKIVLLQHPAEEKRPLHTATILSLALTSDKFIIFRGTKFPQSKHSGLHAILNSPDTVLVYPTSEAVDLNELPKVTDSSSLRYNLVLIDGTWPQAKTIYNKSKALHSLKQVKISTPRGSEFTIRTQPTDNCLSTLETAAEALAVLENKPTVKHDLLRPLSTMCSFQFSYGAVVHESKECRLKNHTYPKLIGKRLRKLLENTSTDRSYFTEIVENHNLVLNKS</sequence>
<evidence type="ECO:0000256" key="5">
    <source>
        <dbReference type="ARBA" id="ARBA00034489"/>
    </source>
</evidence>
<name>A0AAN9TJR2_9HEMI</name>
<proteinExistence type="inferred from homology"/>